<dbReference type="SMART" id="SM00406">
    <property type="entry name" value="IGv"/>
    <property type="match status" value="1"/>
</dbReference>
<reference evidence="23" key="1">
    <citation type="submission" date="2025-08" db="UniProtKB">
        <authorList>
            <consortium name="RefSeq"/>
        </authorList>
    </citation>
    <scope>IDENTIFICATION</scope>
</reference>
<feature type="chain" id="PRO_5027097889" description="T-cell surface glycoprotein CD4" evidence="20">
    <location>
        <begin position="26"/>
        <end position="457"/>
    </location>
</feature>
<evidence type="ECO:0000256" key="18">
    <source>
        <dbReference type="SAM" id="MobiDB-lite"/>
    </source>
</evidence>
<dbReference type="GO" id="GO:0002684">
    <property type="term" value="P:positive regulation of immune system process"/>
    <property type="evidence" value="ECO:0007669"/>
    <property type="project" value="UniProtKB-ARBA"/>
</dbReference>
<comment type="subcellular location">
    <subcellularLocation>
        <location evidence="1">Cell membrane</location>
        <topology evidence="1">Single-pass type I membrane protein</topology>
    </subcellularLocation>
</comment>
<keyword evidence="14" id="KW-0325">Glycoprotein</keyword>
<evidence type="ECO:0000256" key="2">
    <source>
        <dbReference type="ARBA" id="ARBA00016522"/>
    </source>
</evidence>
<dbReference type="FunCoup" id="A0A6I9IHR5">
    <property type="interactions" value="313"/>
</dbReference>
<dbReference type="Gene3D" id="2.60.40.10">
    <property type="entry name" value="Immunoglobulins"/>
    <property type="match status" value="4"/>
</dbReference>
<dbReference type="FunFam" id="2.60.40.10:FF:001221">
    <property type="entry name" value="T-cell surface glycoprotein CD4"/>
    <property type="match status" value="1"/>
</dbReference>
<feature type="region of interest" description="Disordered" evidence="18">
    <location>
        <begin position="145"/>
        <end position="172"/>
    </location>
</feature>
<keyword evidence="5 19" id="KW-0812">Transmembrane</keyword>
<evidence type="ECO:0000256" key="7">
    <source>
        <dbReference type="ARBA" id="ARBA00022737"/>
    </source>
</evidence>
<dbReference type="RefSeq" id="XP_006210931.1">
    <property type="nucleotide sequence ID" value="XM_006210869.4"/>
</dbReference>
<keyword evidence="3" id="KW-1003">Cell membrane</keyword>
<keyword evidence="7" id="KW-0677">Repeat</keyword>
<evidence type="ECO:0000256" key="15">
    <source>
        <dbReference type="ARBA" id="ARBA00023288"/>
    </source>
</evidence>
<dbReference type="KEGG" id="vpc:102530125"/>
<dbReference type="GO" id="GO:0009897">
    <property type="term" value="C:external side of plasma membrane"/>
    <property type="evidence" value="ECO:0007669"/>
    <property type="project" value="UniProtKB-ARBA"/>
</dbReference>
<name>A0A6I9IHR5_VICPA</name>
<evidence type="ECO:0000256" key="17">
    <source>
        <dbReference type="ARBA" id="ARBA00029974"/>
    </source>
</evidence>
<dbReference type="SMART" id="SM00408">
    <property type="entry name" value="IGc2"/>
    <property type="match status" value="2"/>
</dbReference>
<dbReference type="GeneID" id="102530125"/>
<keyword evidence="15" id="KW-0449">Lipoprotein</keyword>
<sequence>MDLGTSLRHLFLVLQLAMLPAGTQGRTVVLGKAGDLVELPCQAPEEKNLPFTWKNSQNIILGMRGKGSFSIKGASKLRARVESKKNLWDQGSFPLIIKDLEVTDSGTYICEAGGKKTEVELLVFRLTASSDRVLLGQSLTLTLESPSGSNPSVQWKGPGNRSRKEGKSLSLPQLGLQDSGTWTCTVSQDQQTLVFTRNILVLAFQKVSSTVYVKEREQAVFSFPLTFEDESLSGQLMWWPAKRVSSSESWITFSLKNMKVSVETVHKDLKLQMRERLPLHLTLPQALPQCAGSGNLTLVLTQGKRKLHQEVNLVVMRVTKSQNSLICEVLGPKSPELTLSLKLENQSAKVTNQQKLVTVLDPEAGMWQCRLSDKDKVLLESKIEVLPPVLTQAWPKLLAFVLGGITGLLLLTGFCVLCVKCWRRRRQAERMSQIKRLLSEKKTCQCRHRLQKTYNLT</sequence>
<dbReference type="GO" id="GO:0050863">
    <property type="term" value="P:regulation of T cell activation"/>
    <property type="evidence" value="ECO:0007669"/>
    <property type="project" value="UniProtKB-ARBA"/>
</dbReference>
<dbReference type="InterPro" id="IPR000973">
    <property type="entry name" value="CD4"/>
</dbReference>
<dbReference type="PANTHER" id="PTHR11422:SF0">
    <property type="entry name" value="T-CELL SURFACE GLYCOPROTEIN CD4"/>
    <property type="match status" value="1"/>
</dbReference>
<evidence type="ECO:0000313" key="22">
    <source>
        <dbReference type="Proteomes" id="UP001652581"/>
    </source>
</evidence>
<gene>
    <name evidence="23" type="primary">CD4</name>
</gene>
<keyword evidence="8" id="KW-0391">Immunity</keyword>
<dbReference type="GO" id="GO:0002250">
    <property type="term" value="P:adaptive immune response"/>
    <property type="evidence" value="ECO:0007669"/>
    <property type="project" value="UniProtKB-KW"/>
</dbReference>
<dbReference type="SUPFAM" id="SSF48726">
    <property type="entry name" value="Immunoglobulin"/>
    <property type="match status" value="4"/>
</dbReference>
<dbReference type="CTD" id="920"/>
<dbReference type="OrthoDB" id="8657369at2759"/>
<dbReference type="PROSITE" id="PS50835">
    <property type="entry name" value="IG_LIKE"/>
    <property type="match status" value="2"/>
</dbReference>
<dbReference type="FunFam" id="2.60.40.10:FF:001253">
    <property type="entry name" value="T-cell surface glycoprotein CD4"/>
    <property type="match status" value="1"/>
</dbReference>
<dbReference type="AlphaFoldDB" id="A0A6I9IHR5"/>
<keyword evidence="13" id="KW-1015">Disulfide bond</keyword>
<dbReference type="InterPro" id="IPR013106">
    <property type="entry name" value="Ig_V-set"/>
</dbReference>
<dbReference type="InterPro" id="IPR015274">
    <property type="entry name" value="CD4-extracel"/>
</dbReference>
<dbReference type="FunFam" id="1.20.5.900:FF:000001">
    <property type="entry name" value="T-cell surface glycoprotein CD4"/>
    <property type="match status" value="1"/>
</dbReference>
<dbReference type="PRINTS" id="PR00692">
    <property type="entry name" value="CD4TCANTIGEN"/>
</dbReference>
<keyword evidence="4" id="KW-0597">Phosphoprotein</keyword>
<dbReference type="InterPro" id="IPR036179">
    <property type="entry name" value="Ig-like_dom_sf"/>
</dbReference>
<evidence type="ECO:0000256" key="16">
    <source>
        <dbReference type="ARBA" id="ARBA00023319"/>
    </source>
</evidence>
<dbReference type="SMART" id="SM00409">
    <property type="entry name" value="IG"/>
    <property type="match status" value="3"/>
</dbReference>
<evidence type="ECO:0000256" key="8">
    <source>
        <dbReference type="ARBA" id="ARBA00022859"/>
    </source>
</evidence>
<dbReference type="GO" id="GO:0007155">
    <property type="term" value="P:cell adhesion"/>
    <property type="evidence" value="ECO:0007669"/>
    <property type="project" value="InterPro"/>
</dbReference>
<evidence type="ECO:0000256" key="13">
    <source>
        <dbReference type="ARBA" id="ARBA00023157"/>
    </source>
</evidence>
<feature type="domain" description="Ig-like" evidence="21">
    <location>
        <begin position="136"/>
        <end position="194"/>
    </location>
</feature>
<dbReference type="InterPro" id="IPR021963">
    <property type="entry name" value="Tcell_CD4_Cterm"/>
</dbReference>
<evidence type="ECO:0000256" key="4">
    <source>
        <dbReference type="ARBA" id="ARBA00022553"/>
    </source>
</evidence>
<evidence type="ECO:0000256" key="20">
    <source>
        <dbReference type="SAM" id="SignalP"/>
    </source>
</evidence>
<evidence type="ECO:0000256" key="6">
    <source>
        <dbReference type="ARBA" id="ARBA00022729"/>
    </source>
</evidence>
<dbReference type="GO" id="GO:0015026">
    <property type="term" value="F:coreceptor activity"/>
    <property type="evidence" value="ECO:0007669"/>
    <property type="project" value="InterPro"/>
</dbReference>
<keyword evidence="9 19" id="KW-1133">Transmembrane helix</keyword>
<evidence type="ECO:0000256" key="10">
    <source>
        <dbReference type="ARBA" id="ARBA00023130"/>
    </source>
</evidence>
<evidence type="ECO:0000256" key="19">
    <source>
        <dbReference type="SAM" id="Phobius"/>
    </source>
</evidence>
<dbReference type="InterPro" id="IPR013783">
    <property type="entry name" value="Ig-like_fold"/>
</dbReference>
<dbReference type="PANTHER" id="PTHR11422">
    <property type="entry name" value="T-CELL SURFACE GLYCOPROTEIN CD4"/>
    <property type="match status" value="1"/>
</dbReference>
<keyword evidence="12" id="KW-0564">Palmitate</keyword>
<evidence type="ECO:0000256" key="3">
    <source>
        <dbReference type="ARBA" id="ARBA00022475"/>
    </source>
</evidence>
<dbReference type="InParanoid" id="A0A6I9IHR5"/>
<dbReference type="InterPro" id="IPR003598">
    <property type="entry name" value="Ig_sub2"/>
</dbReference>
<keyword evidence="16" id="KW-0393">Immunoglobulin domain</keyword>
<dbReference type="Pfam" id="PF05790">
    <property type="entry name" value="C2-set"/>
    <property type="match status" value="2"/>
</dbReference>
<keyword evidence="11 19" id="KW-0472">Membrane</keyword>
<evidence type="ECO:0000256" key="1">
    <source>
        <dbReference type="ARBA" id="ARBA00004251"/>
    </source>
</evidence>
<evidence type="ECO:0000259" key="21">
    <source>
        <dbReference type="PROSITE" id="PS50835"/>
    </source>
</evidence>
<dbReference type="Proteomes" id="UP001652581">
    <property type="component" value="Chromosome 34"/>
</dbReference>
<dbReference type="Gene3D" id="1.20.5.900">
    <property type="entry name" value="transmembrane domain of human cd4"/>
    <property type="match status" value="1"/>
</dbReference>
<keyword evidence="10" id="KW-1064">Adaptive immunity</keyword>
<protein>
    <recommendedName>
        <fullName evidence="2">T-cell surface glycoprotein CD4</fullName>
    </recommendedName>
    <alternativeName>
        <fullName evidence="17">T-cell surface antigen T4/Leu-3</fullName>
    </alternativeName>
</protein>
<feature type="transmembrane region" description="Helical" evidence="19">
    <location>
        <begin position="397"/>
        <end position="422"/>
    </location>
</feature>
<proteinExistence type="predicted"/>
<evidence type="ECO:0000256" key="5">
    <source>
        <dbReference type="ARBA" id="ARBA00022692"/>
    </source>
</evidence>
<evidence type="ECO:0000313" key="23">
    <source>
        <dbReference type="RefSeq" id="XP_006210931.1"/>
    </source>
</evidence>
<feature type="signal peptide" evidence="20">
    <location>
        <begin position="1"/>
        <end position="25"/>
    </location>
</feature>
<keyword evidence="6 20" id="KW-0732">Signal</keyword>
<dbReference type="InterPro" id="IPR007110">
    <property type="entry name" value="Ig-like_dom"/>
</dbReference>
<evidence type="ECO:0000256" key="12">
    <source>
        <dbReference type="ARBA" id="ARBA00023139"/>
    </source>
</evidence>
<dbReference type="InterPro" id="IPR003599">
    <property type="entry name" value="Ig_sub"/>
</dbReference>
<accession>A0A6I9IHR5</accession>
<dbReference type="FunFam" id="2.60.40.10:FF:001105">
    <property type="entry name" value="T-cell surface glycoprotein CD4"/>
    <property type="match status" value="1"/>
</dbReference>
<evidence type="ECO:0000256" key="11">
    <source>
        <dbReference type="ARBA" id="ARBA00023136"/>
    </source>
</evidence>
<feature type="domain" description="Ig-like" evidence="21">
    <location>
        <begin position="20"/>
        <end position="120"/>
    </location>
</feature>
<organism evidence="22 23">
    <name type="scientific">Vicugna pacos</name>
    <name type="common">Alpaca</name>
    <name type="synonym">Lama pacos</name>
    <dbReference type="NCBI Taxonomy" id="30538"/>
    <lineage>
        <taxon>Eukaryota</taxon>
        <taxon>Metazoa</taxon>
        <taxon>Chordata</taxon>
        <taxon>Craniata</taxon>
        <taxon>Vertebrata</taxon>
        <taxon>Euteleostomi</taxon>
        <taxon>Mammalia</taxon>
        <taxon>Eutheria</taxon>
        <taxon>Laurasiatheria</taxon>
        <taxon>Artiodactyla</taxon>
        <taxon>Tylopoda</taxon>
        <taxon>Camelidae</taxon>
        <taxon>Vicugna</taxon>
    </lineage>
</organism>
<dbReference type="Pfam" id="PF12104">
    <property type="entry name" value="Tcell_CD4_C"/>
    <property type="match status" value="1"/>
</dbReference>
<dbReference type="GO" id="GO:0051240">
    <property type="term" value="P:positive regulation of multicellular organismal process"/>
    <property type="evidence" value="ECO:0007669"/>
    <property type="project" value="UniProtKB-ARBA"/>
</dbReference>
<dbReference type="InterPro" id="IPR008424">
    <property type="entry name" value="Ig_C2-set"/>
</dbReference>
<keyword evidence="22" id="KW-1185">Reference proteome</keyword>
<dbReference type="Pfam" id="PF09191">
    <property type="entry name" value="CD4-extracel"/>
    <property type="match status" value="1"/>
</dbReference>
<evidence type="ECO:0000256" key="9">
    <source>
        <dbReference type="ARBA" id="ARBA00022989"/>
    </source>
</evidence>
<evidence type="ECO:0000256" key="14">
    <source>
        <dbReference type="ARBA" id="ARBA00023180"/>
    </source>
</evidence>
<dbReference type="Pfam" id="PF07686">
    <property type="entry name" value="V-set"/>
    <property type="match status" value="1"/>
</dbReference>